<dbReference type="Proteomes" id="UP000663874">
    <property type="component" value="Unassembled WGS sequence"/>
</dbReference>
<evidence type="ECO:0000313" key="3">
    <source>
        <dbReference type="Proteomes" id="UP000663889"/>
    </source>
</evidence>
<comment type="caution">
    <text evidence="1">The sequence shown here is derived from an EMBL/GenBank/DDBJ whole genome shotgun (WGS) entry which is preliminary data.</text>
</comment>
<dbReference type="AlphaFoldDB" id="A0A815SMR2"/>
<proteinExistence type="predicted"/>
<name>A0A815SMR2_9BILA</name>
<dbReference type="Proteomes" id="UP000663889">
    <property type="component" value="Unassembled WGS sequence"/>
</dbReference>
<evidence type="ECO:0000313" key="2">
    <source>
        <dbReference type="EMBL" id="CAF4111424.1"/>
    </source>
</evidence>
<dbReference type="EMBL" id="CAJNOU010006021">
    <property type="protein sequence ID" value="CAF1494752.1"/>
    <property type="molecule type" value="Genomic_DNA"/>
</dbReference>
<protein>
    <submittedName>
        <fullName evidence="1">Uncharacterized protein</fullName>
    </submittedName>
</protein>
<sequence>MIRNNLRRNRPQAGDGYFKKLHFGEFSNNLSVLSKKKGPAKTRWLQGIAAHLQQVILRATADRAKGEKRIGKISLSNTAVVAALENIGIKSKWIECPTLIEMLHLDTCFIKGDYLQKSNRLEFKHFEKVCYYFDSKNISRQTGIAHFLYFRLLKETVLASHIN</sequence>
<evidence type="ECO:0000313" key="1">
    <source>
        <dbReference type="EMBL" id="CAF1494752.1"/>
    </source>
</evidence>
<reference evidence="1" key="1">
    <citation type="submission" date="2021-02" db="EMBL/GenBank/DDBJ databases">
        <authorList>
            <person name="Nowell W R."/>
        </authorList>
    </citation>
    <scope>NUCLEOTIDE SEQUENCE</scope>
</reference>
<dbReference type="EMBL" id="CAJOBE010010565">
    <property type="protein sequence ID" value="CAF4111424.1"/>
    <property type="molecule type" value="Genomic_DNA"/>
</dbReference>
<accession>A0A815SMR2</accession>
<gene>
    <name evidence="2" type="ORF">FNK824_LOCUS31871</name>
    <name evidence="1" type="ORF">SEV965_LOCUS35760</name>
</gene>
<organism evidence="1 3">
    <name type="scientific">Rotaria sordida</name>
    <dbReference type="NCBI Taxonomy" id="392033"/>
    <lineage>
        <taxon>Eukaryota</taxon>
        <taxon>Metazoa</taxon>
        <taxon>Spiralia</taxon>
        <taxon>Gnathifera</taxon>
        <taxon>Rotifera</taxon>
        <taxon>Eurotatoria</taxon>
        <taxon>Bdelloidea</taxon>
        <taxon>Philodinida</taxon>
        <taxon>Philodinidae</taxon>
        <taxon>Rotaria</taxon>
    </lineage>
</organism>